<dbReference type="Proteomes" id="UP000732105">
    <property type="component" value="Unassembled WGS sequence"/>
</dbReference>
<gene>
    <name evidence="1" type="ORF">ELS83_17940</name>
</gene>
<accession>A0ABX1X0E6</accession>
<name>A0ABX1X0E6_9BACT</name>
<evidence type="ECO:0000313" key="1">
    <source>
        <dbReference type="EMBL" id="NOU61686.1"/>
    </source>
</evidence>
<dbReference type="RefSeq" id="WP_171596946.1">
    <property type="nucleotide sequence ID" value="NZ_RZNH01000039.1"/>
</dbReference>
<protein>
    <recommendedName>
        <fullName evidence="3">Secreted protein</fullName>
    </recommendedName>
</protein>
<dbReference type="EMBL" id="RZNH01000039">
    <property type="protein sequence ID" value="NOU61686.1"/>
    <property type="molecule type" value="Genomic_DNA"/>
</dbReference>
<keyword evidence="2" id="KW-1185">Reference proteome</keyword>
<comment type="caution">
    <text evidence="1">The sequence shown here is derived from an EMBL/GenBank/DDBJ whole genome shotgun (WGS) entry which is preliminary data.</text>
</comment>
<evidence type="ECO:0000313" key="2">
    <source>
        <dbReference type="Proteomes" id="UP000732105"/>
    </source>
</evidence>
<sequence length="140" mass="15665">MKSLFKDKILRITILLLTVMTISIESKAQILQMDQFLISVANVIPSANNSEDSPEDEITNEKGYLDNGILIFKENLKVCKDIVSGSSSSSSIEESTDSIRSEKCEVCQDSIATKQNTTTITKKKRSKNFRNFPGNIRSRI</sequence>
<evidence type="ECO:0008006" key="3">
    <source>
        <dbReference type="Google" id="ProtNLM"/>
    </source>
</evidence>
<organism evidence="1 2">
    <name type="scientific">Marinifilum caeruleilacunae</name>
    <dbReference type="NCBI Taxonomy" id="2499076"/>
    <lineage>
        <taxon>Bacteria</taxon>
        <taxon>Pseudomonadati</taxon>
        <taxon>Bacteroidota</taxon>
        <taxon>Bacteroidia</taxon>
        <taxon>Marinilabiliales</taxon>
        <taxon>Marinifilaceae</taxon>
    </lineage>
</organism>
<proteinExistence type="predicted"/>
<reference evidence="1 2" key="1">
    <citation type="submission" date="2018-12" db="EMBL/GenBank/DDBJ databases">
        <title>Marinifilum JC070 sp. nov., a marine bacterium isolated from Yongle Blue Hole in the South China Sea.</title>
        <authorList>
            <person name="Fu T."/>
        </authorList>
    </citation>
    <scope>NUCLEOTIDE SEQUENCE [LARGE SCALE GENOMIC DNA]</scope>
    <source>
        <strain evidence="1 2">JC070</strain>
    </source>
</reference>